<dbReference type="Gene3D" id="1.10.3720.10">
    <property type="entry name" value="MetI-like"/>
    <property type="match status" value="1"/>
</dbReference>
<dbReference type="AlphaFoldDB" id="A0A0F9KL79"/>
<dbReference type="PROSITE" id="PS51257">
    <property type="entry name" value="PROKAR_LIPOPROTEIN"/>
    <property type="match status" value="1"/>
</dbReference>
<dbReference type="EMBL" id="LAZR01007819">
    <property type="protein sequence ID" value="KKM82718.1"/>
    <property type="molecule type" value="Genomic_DNA"/>
</dbReference>
<feature type="transmembrane region" description="Helical" evidence="7">
    <location>
        <begin position="106"/>
        <end position="126"/>
    </location>
</feature>
<evidence type="ECO:0000256" key="5">
    <source>
        <dbReference type="ARBA" id="ARBA00022989"/>
    </source>
</evidence>
<dbReference type="GO" id="GO:0005886">
    <property type="term" value="C:plasma membrane"/>
    <property type="evidence" value="ECO:0007669"/>
    <property type="project" value="UniProtKB-SubCell"/>
</dbReference>
<organism evidence="9">
    <name type="scientific">marine sediment metagenome</name>
    <dbReference type="NCBI Taxonomy" id="412755"/>
    <lineage>
        <taxon>unclassified sequences</taxon>
        <taxon>metagenomes</taxon>
        <taxon>ecological metagenomes</taxon>
    </lineage>
</organism>
<evidence type="ECO:0000256" key="6">
    <source>
        <dbReference type="ARBA" id="ARBA00023136"/>
    </source>
</evidence>
<feature type="transmembrane region" description="Helical" evidence="7">
    <location>
        <begin position="210"/>
        <end position="231"/>
    </location>
</feature>
<dbReference type="Pfam" id="PF00528">
    <property type="entry name" value="BPD_transp_1"/>
    <property type="match status" value="1"/>
</dbReference>
<evidence type="ECO:0000313" key="9">
    <source>
        <dbReference type="EMBL" id="KKM82718.1"/>
    </source>
</evidence>
<reference evidence="9" key="1">
    <citation type="journal article" date="2015" name="Nature">
        <title>Complex archaea that bridge the gap between prokaryotes and eukaryotes.</title>
        <authorList>
            <person name="Spang A."/>
            <person name="Saw J.H."/>
            <person name="Jorgensen S.L."/>
            <person name="Zaremba-Niedzwiedzka K."/>
            <person name="Martijn J."/>
            <person name="Lind A.E."/>
            <person name="van Eijk R."/>
            <person name="Schleper C."/>
            <person name="Guy L."/>
            <person name="Ettema T.J."/>
        </authorList>
    </citation>
    <scope>NUCLEOTIDE SEQUENCE</scope>
</reference>
<evidence type="ECO:0000256" key="1">
    <source>
        <dbReference type="ARBA" id="ARBA00004651"/>
    </source>
</evidence>
<protein>
    <recommendedName>
        <fullName evidence="8">ABC transmembrane type-1 domain-containing protein</fullName>
    </recommendedName>
</protein>
<feature type="transmembrane region" description="Helical" evidence="7">
    <location>
        <begin position="265"/>
        <end position="285"/>
    </location>
</feature>
<feature type="transmembrane region" description="Helical" evidence="7">
    <location>
        <begin position="21"/>
        <end position="46"/>
    </location>
</feature>
<dbReference type="SUPFAM" id="SSF161098">
    <property type="entry name" value="MetI-like"/>
    <property type="match status" value="1"/>
</dbReference>
<dbReference type="GO" id="GO:0055085">
    <property type="term" value="P:transmembrane transport"/>
    <property type="evidence" value="ECO:0007669"/>
    <property type="project" value="InterPro"/>
</dbReference>
<sequence length="294" mass="32622">MVGSGRTFDRLKAYAFLLPNFLGFACITLGPVLASLVLAFCHWDVVTPPRLAGVGNFARMFGEPEFWQFFGNTLFLMMSIPVGMMLSLALAVLLNRKLRGMVFFRSVYFLPSVCAGVALLMLWSWLYSPEVGLINQLIRKLTGLEGPAWLVHTAWAKPALIIMGLWTGMGGRSMLLYLAALQSIDPTLYEAASIDGAGPWRKFRNVTWPMLSPTTFFIFIMSVIGGFQTGFQQAYVMTKGGPAGATTTLSYYIFTEAFVELSMGYASAVAWFLFLLVFAVTLVNWRFGGKLVHY</sequence>
<dbReference type="PANTHER" id="PTHR30193">
    <property type="entry name" value="ABC TRANSPORTER PERMEASE PROTEIN"/>
    <property type="match status" value="1"/>
</dbReference>
<evidence type="ECO:0000256" key="3">
    <source>
        <dbReference type="ARBA" id="ARBA00022475"/>
    </source>
</evidence>
<keyword evidence="4 7" id="KW-0812">Transmembrane</keyword>
<dbReference type="InterPro" id="IPR000515">
    <property type="entry name" value="MetI-like"/>
</dbReference>
<evidence type="ECO:0000259" key="8">
    <source>
        <dbReference type="PROSITE" id="PS50928"/>
    </source>
</evidence>
<evidence type="ECO:0000256" key="2">
    <source>
        <dbReference type="ARBA" id="ARBA00022448"/>
    </source>
</evidence>
<keyword evidence="3" id="KW-1003">Cell membrane</keyword>
<keyword evidence="5 7" id="KW-1133">Transmembrane helix</keyword>
<keyword evidence="2" id="KW-0813">Transport</keyword>
<keyword evidence="6 7" id="KW-0472">Membrane</keyword>
<dbReference type="CDD" id="cd06261">
    <property type="entry name" value="TM_PBP2"/>
    <property type="match status" value="1"/>
</dbReference>
<comment type="caution">
    <text evidence="9">The sequence shown here is derived from an EMBL/GenBank/DDBJ whole genome shotgun (WGS) entry which is preliminary data.</text>
</comment>
<dbReference type="PANTHER" id="PTHR30193:SF37">
    <property type="entry name" value="INNER MEMBRANE ABC TRANSPORTER PERMEASE PROTEIN YCJO"/>
    <property type="match status" value="1"/>
</dbReference>
<dbReference type="InterPro" id="IPR051393">
    <property type="entry name" value="ABC_transporter_permease"/>
</dbReference>
<feature type="transmembrane region" description="Helical" evidence="7">
    <location>
        <begin position="66"/>
        <end position="94"/>
    </location>
</feature>
<accession>A0A0F9KL79</accession>
<gene>
    <name evidence="9" type="ORF">LCGC14_1316690</name>
</gene>
<evidence type="ECO:0000256" key="4">
    <source>
        <dbReference type="ARBA" id="ARBA00022692"/>
    </source>
</evidence>
<evidence type="ECO:0000256" key="7">
    <source>
        <dbReference type="SAM" id="Phobius"/>
    </source>
</evidence>
<proteinExistence type="predicted"/>
<feature type="domain" description="ABC transmembrane type-1" evidence="8">
    <location>
        <begin position="69"/>
        <end position="284"/>
    </location>
</feature>
<dbReference type="PROSITE" id="PS50928">
    <property type="entry name" value="ABC_TM1"/>
    <property type="match status" value="1"/>
</dbReference>
<dbReference type="InterPro" id="IPR035906">
    <property type="entry name" value="MetI-like_sf"/>
</dbReference>
<comment type="subcellular location">
    <subcellularLocation>
        <location evidence="1">Cell membrane</location>
        <topology evidence="1">Multi-pass membrane protein</topology>
    </subcellularLocation>
</comment>
<name>A0A0F9KL79_9ZZZZ</name>